<dbReference type="InterPro" id="IPR050882">
    <property type="entry name" value="Prepilin_peptidase/N-MTase"/>
</dbReference>
<dbReference type="Pfam" id="PF06750">
    <property type="entry name" value="A24_N_bact"/>
    <property type="match status" value="1"/>
</dbReference>
<dbReference type="Proteomes" id="UP000433359">
    <property type="component" value="Unassembled WGS sequence"/>
</dbReference>
<evidence type="ECO:0000256" key="5">
    <source>
        <dbReference type="ARBA" id="ARBA00022989"/>
    </source>
</evidence>
<accession>A0A6N7XZ02</accession>
<feature type="domain" description="Prepilin type IV endopeptidase peptidase" evidence="8">
    <location>
        <begin position="109"/>
        <end position="210"/>
    </location>
</feature>
<evidence type="ECO:0000256" key="7">
    <source>
        <dbReference type="SAM" id="Phobius"/>
    </source>
</evidence>
<gene>
    <name evidence="10" type="ORF">FYJ25_02330</name>
</gene>
<evidence type="ECO:0000256" key="1">
    <source>
        <dbReference type="ARBA" id="ARBA00004651"/>
    </source>
</evidence>
<feature type="transmembrane region" description="Helical" evidence="7">
    <location>
        <begin position="183"/>
        <end position="210"/>
    </location>
</feature>
<comment type="similarity">
    <text evidence="2">Belongs to the peptidase A24 family.</text>
</comment>
<evidence type="ECO:0000256" key="3">
    <source>
        <dbReference type="ARBA" id="ARBA00022475"/>
    </source>
</evidence>
<feature type="transmembrane region" description="Helical" evidence="7">
    <location>
        <begin position="222"/>
        <end position="241"/>
    </location>
</feature>
<keyword evidence="3" id="KW-1003">Cell membrane</keyword>
<protein>
    <submittedName>
        <fullName evidence="10">Prepilin peptidase</fullName>
    </submittedName>
</protein>
<dbReference type="GO" id="GO:0005886">
    <property type="term" value="C:plasma membrane"/>
    <property type="evidence" value="ECO:0007669"/>
    <property type="project" value="UniProtKB-SubCell"/>
</dbReference>
<dbReference type="Gene3D" id="1.20.120.1220">
    <property type="match status" value="1"/>
</dbReference>
<evidence type="ECO:0000256" key="4">
    <source>
        <dbReference type="ARBA" id="ARBA00022692"/>
    </source>
</evidence>
<dbReference type="EMBL" id="VULP01000002">
    <property type="protein sequence ID" value="MSU81226.1"/>
    <property type="molecule type" value="Genomic_DNA"/>
</dbReference>
<evidence type="ECO:0000259" key="9">
    <source>
        <dbReference type="Pfam" id="PF06750"/>
    </source>
</evidence>
<evidence type="ECO:0000259" key="8">
    <source>
        <dbReference type="Pfam" id="PF01478"/>
    </source>
</evidence>
<feature type="transmembrane region" description="Helical" evidence="7">
    <location>
        <begin position="7"/>
        <end position="31"/>
    </location>
</feature>
<dbReference type="Pfam" id="PF01478">
    <property type="entry name" value="Peptidase_A24"/>
    <property type="match status" value="1"/>
</dbReference>
<keyword evidence="4 7" id="KW-0812">Transmembrane</keyword>
<feature type="domain" description="Prepilin peptidase A24 N-terminal" evidence="9">
    <location>
        <begin position="15"/>
        <end position="96"/>
    </location>
</feature>
<organism evidence="10 11">
    <name type="scientific">Anaerobutyricum soehngenii</name>
    <dbReference type="NCBI Taxonomy" id="105843"/>
    <lineage>
        <taxon>Bacteria</taxon>
        <taxon>Bacillati</taxon>
        <taxon>Bacillota</taxon>
        <taxon>Clostridia</taxon>
        <taxon>Lachnospirales</taxon>
        <taxon>Lachnospiraceae</taxon>
        <taxon>Anaerobutyricum</taxon>
    </lineage>
</organism>
<dbReference type="InterPro" id="IPR000045">
    <property type="entry name" value="Prepilin_IV_endopep_pep"/>
</dbReference>
<dbReference type="GO" id="GO:0006465">
    <property type="term" value="P:signal peptide processing"/>
    <property type="evidence" value="ECO:0007669"/>
    <property type="project" value="TreeGrafter"/>
</dbReference>
<dbReference type="PANTHER" id="PTHR30487:SF0">
    <property type="entry name" value="PREPILIN LEADER PEPTIDASE_N-METHYLTRANSFERASE-RELATED"/>
    <property type="match status" value="1"/>
</dbReference>
<evidence type="ECO:0000256" key="2">
    <source>
        <dbReference type="ARBA" id="ARBA00005801"/>
    </source>
</evidence>
<evidence type="ECO:0000256" key="6">
    <source>
        <dbReference type="ARBA" id="ARBA00023136"/>
    </source>
</evidence>
<dbReference type="RefSeq" id="WP_154580429.1">
    <property type="nucleotide sequence ID" value="NZ_VULP01000002.1"/>
</dbReference>
<evidence type="ECO:0000313" key="10">
    <source>
        <dbReference type="EMBL" id="MSU81226.1"/>
    </source>
</evidence>
<dbReference type="InterPro" id="IPR010627">
    <property type="entry name" value="Prepilin_pept_A24_N"/>
</dbReference>
<comment type="caution">
    <text evidence="10">The sequence shown here is derived from an EMBL/GenBank/DDBJ whole genome shotgun (WGS) entry which is preliminary data.</text>
</comment>
<reference evidence="10 11" key="1">
    <citation type="submission" date="2019-08" db="EMBL/GenBank/DDBJ databases">
        <title>In-depth cultivation of the pig gut microbiome towards novel bacterial diversity and tailored functional studies.</title>
        <authorList>
            <person name="Wylensek D."/>
            <person name="Hitch T.C.A."/>
            <person name="Clavel T."/>
        </authorList>
    </citation>
    <scope>NUCLEOTIDE SEQUENCE [LARGE SCALE GENOMIC DNA]</scope>
    <source>
        <strain evidence="10 11">BSM-383-APC-4H</strain>
    </source>
</reference>
<feature type="transmembrane region" description="Helical" evidence="7">
    <location>
        <begin position="89"/>
        <end position="115"/>
    </location>
</feature>
<keyword evidence="6 7" id="KW-0472">Membrane</keyword>
<name>A0A6N7XZ02_9FIRM</name>
<dbReference type="GO" id="GO:0004190">
    <property type="term" value="F:aspartic-type endopeptidase activity"/>
    <property type="evidence" value="ECO:0007669"/>
    <property type="project" value="InterPro"/>
</dbReference>
<feature type="transmembrane region" description="Helical" evidence="7">
    <location>
        <begin position="127"/>
        <end position="145"/>
    </location>
</feature>
<dbReference type="PANTHER" id="PTHR30487">
    <property type="entry name" value="TYPE 4 PREPILIN-LIKE PROTEINS LEADER PEPTIDE-PROCESSING ENZYME"/>
    <property type="match status" value="1"/>
</dbReference>
<evidence type="ECO:0000313" key="11">
    <source>
        <dbReference type="Proteomes" id="UP000433359"/>
    </source>
</evidence>
<feature type="transmembrane region" description="Helical" evidence="7">
    <location>
        <begin position="151"/>
        <end position="171"/>
    </location>
</feature>
<comment type="subcellular location">
    <subcellularLocation>
        <location evidence="1">Cell membrane</location>
        <topology evidence="1">Multi-pass membrane protein</topology>
    </subcellularLocation>
</comment>
<proteinExistence type="inferred from homology"/>
<dbReference type="AlphaFoldDB" id="A0A6N7XZ02"/>
<sequence length="254" mass="28006">MLLLLELIPYVTIFLFGITVGSFLNVCIYRLPEGESIMKVPSHCMSCGAKLRWFDLIPLFSWLFLRGRCRQCKAVISVQYPVVEAVNGILWVAVFLVNGMNGVSVLYSLMASALLTLSVIDWRTFEIPFGINVFLGVLGVVAVFLEKEEWRSHLIGAVCVSGVLFVLYLLSKGRAIGGGDIKLMAACGLLLGWQKILLAFLLGCILGSVLHLLRMRVSGEGHVLAMGPYLAAGIFLAALFGERWIDWYLSLLVC</sequence>
<keyword evidence="5 7" id="KW-1133">Transmembrane helix</keyword>